<protein>
    <submittedName>
        <fullName evidence="2">Uncharacterized protein</fullName>
    </submittedName>
</protein>
<dbReference type="Proteomes" id="UP000602124">
    <property type="component" value="Unassembled WGS sequence"/>
</dbReference>
<keyword evidence="1" id="KW-0472">Membrane</keyword>
<keyword evidence="3" id="KW-1185">Reference proteome</keyword>
<evidence type="ECO:0000313" key="2">
    <source>
        <dbReference type="EMBL" id="MBJ3783745.1"/>
    </source>
</evidence>
<sequence length="47" mass="5179">MEKSVEERRPDGITENNPMLGPIVYIPLLVILAAALVLIGWLFTTAI</sequence>
<reference evidence="2" key="1">
    <citation type="submission" date="2020-12" db="EMBL/GenBank/DDBJ databases">
        <title>Devosia sp. MSA67 isolated from Mo River.</title>
        <authorList>
            <person name="Ma F."/>
            <person name="Zi Z."/>
        </authorList>
    </citation>
    <scope>NUCLEOTIDE SEQUENCE</scope>
    <source>
        <strain evidence="2">MSA67</strain>
    </source>
</reference>
<organism evidence="2 3">
    <name type="scientific">Devosia sediminis</name>
    <dbReference type="NCBI Taxonomy" id="2798801"/>
    <lineage>
        <taxon>Bacteria</taxon>
        <taxon>Pseudomonadati</taxon>
        <taxon>Pseudomonadota</taxon>
        <taxon>Alphaproteobacteria</taxon>
        <taxon>Hyphomicrobiales</taxon>
        <taxon>Devosiaceae</taxon>
        <taxon>Devosia</taxon>
    </lineage>
</organism>
<keyword evidence="1" id="KW-0812">Transmembrane</keyword>
<feature type="transmembrane region" description="Helical" evidence="1">
    <location>
        <begin position="20"/>
        <end position="43"/>
    </location>
</feature>
<evidence type="ECO:0000256" key="1">
    <source>
        <dbReference type="SAM" id="Phobius"/>
    </source>
</evidence>
<gene>
    <name evidence="2" type="ORF">JEQ47_03340</name>
</gene>
<name>A0A934IVG9_9HYPH</name>
<comment type="caution">
    <text evidence="2">The sequence shown here is derived from an EMBL/GenBank/DDBJ whole genome shotgun (WGS) entry which is preliminary data.</text>
</comment>
<evidence type="ECO:0000313" key="3">
    <source>
        <dbReference type="Proteomes" id="UP000602124"/>
    </source>
</evidence>
<dbReference type="RefSeq" id="WP_198874970.1">
    <property type="nucleotide sequence ID" value="NZ_JAEKMH010000001.1"/>
</dbReference>
<keyword evidence="1" id="KW-1133">Transmembrane helix</keyword>
<dbReference type="AlphaFoldDB" id="A0A934IVG9"/>
<dbReference type="EMBL" id="JAEKMH010000001">
    <property type="protein sequence ID" value="MBJ3783745.1"/>
    <property type="molecule type" value="Genomic_DNA"/>
</dbReference>
<proteinExistence type="predicted"/>
<accession>A0A934IVG9</accession>